<keyword evidence="1" id="KW-1133">Transmembrane helix</keyword>
<name>A0AAD4L0C5_9EURO</name>
<feature type="transmembrane region" description="Helical" evidence="1">
    <location>
        <begin position="276"/>
        <end position="292"/>
    </location>
</feature>
<evidence type="ECO:0000313" key="2">
    <source>
        <dbReference type="EMBL" id="KAH8705197.1"/>
    </source>
</evidence>
<keyword evidence="1" id="KW-0812">Transmembrane</keyword>
<dbReference type="RefSeq" id="XP_046077818.1">
    <property type="nucleotide sequence ID" value="XM_046214816.1"/>
</dbReference>
<proteinExistence type="predicted"/>
<evidence type="ECO:0000313" key="3">
    <source>
        <dbReference type="Proteomes" id="UP001201262"/>
    </source>
</evidence>
<reference evidence="2" key="1">
    <citation type="submission" date="2021-12" db="EMBL/GenBank/DDBJ databases">
        <title>Convergent genome expansion in fungi linked to evolution of root-endophyte symbiosis.</title>
        <authorList>
            <consortium name="DOE Joint Genome Institute"/>
            <person name="Ke Y.-H."/>
            <person name="Bonito G."/>
            <person name="Liao H.-L."/>
            <person name="Looney B."/>
            <person name="Rojas-Flechas A."/>
            <person name="Nash J."/>
            <person name="Hameed K."/>
            <person name="Schadt C."/>
            <person name="Martin F."/>
            <person name="Crous P.W."/>
            <person name="Miettinen O."/>
            <person name="Magnuson J.K."/>
            <person name="Labbe J."/>
            <person name="Jacobson D."/>
            <person name="Doktycz M.J."/>
            <person name="Veneault-Fourrey C."/>
            <person name="Kuo A."/>
            <person name="Mondo S."/>
            <person name="Calhoun S."/>
            <person name="Riley R."/>
            <person name="Ohm R."/>
            <person name="LaButti K."/>
            <person name="Andreopoulos B."/>
            <person name="Pangilinan J."/>
            <person name="Nolan M."/>
            <person name="Tritt A."/>
            <person name="Clum A."/>
            <person name="Lipzen A."/>
            <person name="Daum C."/>
            <person name="Barry K."/>
            <person name="Grigoriev I.V."/>
            <person name="Vilgalys R."/>
        </authorList>
    </citation>
    <scope>NUCLEOTIDE SEQUENCE</scope>
    <source>
        <strain evidence="2">PMI_201</strain>
    </source>
</reference>
<evidence type="ECO:0008006" key="4">
    <source>
        <dbReference type="Google" id="ProtNLM"/>
    </source>
</evidence>
<protein>
    <recommendedName>
        <fullName evidence="4">Integral membrane protein</fullName>
    </recommendedName>
</protein>
<evidence type="ECO:0000256" key="1">
    <source>
        <dbReference type="SAM" id="Phobius"/>
    </source>
</evidence>
<dbReference type="AlphaFoldDB" id="A0AAD4L0C5"/>
<feature type="transmembrane region" description="Helical" evidence="1">
    <location>
        <begin position="298"/>
        <end position="317"/>
    </location>
</feature>
<accession>A0AAD4L0C5</accession>
<sequence length="477" mass="54222">MEHKADIENVQQVVETSASQTSIVSSGSFSKEPEPHFATITLERKSSALSGWWFKNRRSTQTCRYTLLQDRPQLLNNVKIGIGFLEFANALDFAANVWNESPLPRFVVALMAAGGSLTLLICIFAWLDLRLSWKNTRILRDERKYLHKLRALNDNEEHVTRDIDRLLGINFRELTSEVVDRVLMDVFLGFGGILVGVGTLIAIPGAGDDRIYLASNLLSGYIGNAFPLIWGVLNFSTSLYIWLRFHRQAKFAKKFGNSEPFQKDVILRCRQFQRHSSVTAVNSLIAGVAGMITFKYWWAYVILIPCIITSLVTNLYYRAKIGYDRNLTTNSPDLAAPPTLSLELTGVQAFCLSLRKHTLPTEIVGLGNTEKGDPAVLLTILQSNRLLPIFCGWLFNHAEDIGRHIFDSTDHSNRVVITGQRFANGQVDWGRLYNLFTTFLMEAGPRHFECRRRYLLELMAYDFEHYIAPRHRAQQTL</sequence>
<comment type="caution">
    <text evidence="2">The sequence shown here is derived from an EMBL/GenBank/DDBJ whole genome shotgun (WGS) entry which is preliminary data.</text>
</comment>
<dbReference type="Proteomes" id="UP001201262">
    <property type="component" value="Unassembled WGS sequence"/>
</dbReference>
<dbReference type="EMBL" id="JAJTJA010000001">
    <property type="protein sequence ID" value="KAH8705197.1"/>
    <property type="molecule type" value="Genomic_DNA"/>
</dbReference>
<dbReference type="GeneID" id="70245103"/>
<feature type="transmembrane region" description="Helical" evidence="1">
    <location>
        <begin position="106"/>
        <end position="127"/>
    </location>
</feature>
<keyword evidence="3" id="KW-1185">Reference proteome</keyword>
<gene>
    <name evidence="2" type="ORF">BGW36DRAFT_367063</name>
</gene>
<feature type="transmembrane region" description="Helical" evidence="1">
    <location>
        <begin position="225"/>
        <end position="243"/>
    </location>
</feature>
<keyword evidence="1" id="KW-0472">Membrane</keyword>
<feature type="transmembrane region" description="Helical" evidence="1">
    <location>
        <begin position="182"/>
        <end position="205"/>
    </location>
</feature>
<organism evidence="2 3">
    <name type="scientific">Talaromyces proteolyticus</name>
    <dbReference type="NCBI Taxonomy" id="1131652"/>
    <lineage>
        <taxon>Eukaryota</taxon>
        <taxon>Fungi</taxon>
        <taxon>Dikarya</taxon>
        <taxon>Ascomycota</taxon>
        <taxon>Pezizomycotina</taxon>
        <taxon>Eurotiomycetes</taxon>
        <taxon>Eurotiomycetidae</taxon>
        <taxon>Eurotiales</taxon>
        <taxon>Trichocomaceae</taxon>
        <taxon>Talaromyces</taxon>
        <taxon>Talaromyces sect. Bacilispori</taxon>
    </lineage>
</organism>